<dbReference type="AlphaFoldDB" id="A0A0M4EFW0"/>
<dbReference type="EMBL" id="CP012525">
    <property type="protein sequence ID" value="ALC43202.1"/>
    <property type="molecule type" value="Genomic_DNA"/>
</dbReference>
<organism evidence="5 6">
    <name type="scientific">Drosophila busckii</name>
    <name type="common">Fruit fly</name>
    <dbReference type="NCBI Taxonomy" id="30019"/>
    <lineage>
        <taxon>Eukaryota</taxon>
        <taxon>Metazoa</taxon>
        <taxon>Ecdysozoa</taxon>
        <taxon>Arthropoda</taxon>
        <taxon>Hexapoda</taxon>
        <taxon>Insecta</taxon>
        <taxon>Pterygota</taxon>
        <taxon>Neoptera</taxon>
        <taxon>Endopterygota</taxon>
        <taxon>Diptera</taxon>
        <taxon>Brachycera</taxon>
        <taxon>Muscomorpha</taxon>
        <taxon>Ephydroidea</taxon>
        <taxon>Drosophilidae</taxon>
        <taxon>Drosophila</taxon>
    </lineage>
</organism>
<dbReference type="Pfam" id="PF00089">
    <property type="entry name" value="Trypsin"/>
    <property type="match status" value="1"/>
</dbReference>
<dbReference type="SMART" id="SM00020">
    <property type="entry name" value="Tryp_SPc"/>
    <property type="match status" value="1"/>
</dbReference>
<dbReference type="OMA" id="WHNVSYL"/>
<dbReference type="Proteomes" id="UP000494163">
    <property type="component" value="Chromosome 3L"/>
</dbReference>
<feature type="non-terminal residue" evidence="5">
    <location>
        <position position="1"/>
    </location>
</feature>
<keyword evidence="1" id="KW-1015">Disulfide bond</keyword>
<proteinExistence type="predicted"/>
<dbReference type="CDD" id="cd00190">
    <property type="entry name" value="Tryp_SPc"/>
    <property type="match status" value="1"/>
</dbReference>
<evidence type="ECO:0000313" key="5">
    <source>
        <dbReference type="EMBL" id="ALC43202.1"/>
    </source>
</evidence>
<keyword evidence="6" id="KW-1185">Reference proteome</keyword>
<evidence type="ECO:0000256" key="3">
    <source>
        <dbReference type="SAM" id="SignalP"/>
    </source>
</evidence>
<reference evidence="5 6" key="1">
    <citation type="submission" date="2015-08" db="EMBL/GenBank/DDBJ databases">
        <title>Ancestral chromatin configuration constrains chromatin evolution on differentiating sex chromosomes in Drosophila.</title>
        <authorList>
            <person name="Zhou Q."/>
            <person name="Bachtrog D."/>
        </authorList>
    </citation>
    <scope>NUCLEOTIDE SEQUENCE [LARGE SCALE GENOMIC DNA]</scope>
    <source>
        <tissue evidence="5">Whole larvae</tissue>
    </source>
</reference>
<dbReference type="InterPro" id="IPR001314">
    <property type="entry name" value="Peptidase_S1A"/>
</dbReference>
<keyword evidence="2" id="KW-0720">Serine protease</keyword>
<dbReference type="InterPro" id="IPR051333">
    <property type="entry name" value="CLIP_Serine_Protease"/>
</dbReference>
<dbReference type="InterPro" id="IPR001254">
    <property type="entry name" value="Trypsin_dom"/>
</dbReference>
<evidence type="ECO:0000313" key="6">
    <source>
        <dbReference type="Proteomes" id="UP000494163"/>
    </source>
</evidence>
<dbReference type="STRING" id="30019.A0A0M4EFW0"/>
<sequence>KAMSKSSLKLYWLLLCLFTSQAQAWHDETYADEPAADEEQLLVQFQLGYEQWERQCEPYEKQAEPAVSTRIARGQLAEPGMFPFQAGLLLQLRNGSYRQCGGSLISLSFVLTAAHCLKDVASGVVYLGSNNYAVAATAAERFEVQTQQFIIYPGYLGFGGYNDLALIQLPKQAQRTAKVQPIRLAQRFMRQSYLQGQLVSSAGWGALGDGKAERQSLEPTAEDNLLHYVDVQVMEQQRCICYFLPGLVSAHRHICTDGRGGRGACDGDSGGPLVYQWRNVSYLIGLTTFGTAEGCELNGPTVYTRLTAYLEWISAEMGLHV</sequence>
<evidence type="ECO:0000259" key="4">
    <source>
        <dbReference type="PROSITE" id="PS50240"/>
    </source>
</evidence>
<accession>A0A0M4EFW0</accession>
<dbReference type="PANTHER" id="PTHR24260:SF136">
    <property type="entry name" value="GH08193P-RELATED"/>
    <property type="match status" value="1"/>
</dbReference>
<evidence type="ECO:0000256" key="1">
    <source>
        <dbReference type="ARBA" id="ARBA00023157"/>
    </source>
</evidence>
<name>A0A0M4EFW0_DROBS</name>
<dbReference type="PROSITE" id="PS00134">
    <property type="entry name" value="TRYPSIN_HIS"/>
    <property type="match status" value="1"/>
</dbReference>
<dbReference type="PANTHER" id="PTHR24260">
    <property type="match status" value="1"/>
</dbReference>
<feature type="chain" id="PRO_5005793489" evidence="3">
    <location>
        <begin position="25"/>
        <end position="321"/>
    </location>
</feature>
<feature type="domain" description="Peptidase S1" evidence="4">
    <location>
        <begin position="71"/>
        <end position="318"/>
    </location>
</feature>
<keyword evidence="2" id="KW-0378">Hydrolase</keyword>
<dbReference type="GO" id="GO:0004252">
    <property type="term" value="F:serine-type endopeptidase activity"/>
    <property type="evidence" value="ECO:0007669"/>
    <property type="project" value="InterPro"/>
</dbReference>
<protein>
    <submittedName>
        <fullName evidence="5">CG6462</fullName>
    </submittedName>
</protein>
<dbReference type="SUPFAM" id="SSF50494">
    <property type="entry name" value="Trypsin-like serine proteases"/>
    <property type="match status" value="1"/>
</dbReference>
<dbReference type="PROSITE" id="PS00135">
    <property type="entry name" value="TRYPSIN_SER"/>
    <property type="match status" value="1"/>
</dbReference>
<dbReference type="InterPro" id="IPR043504">
    <property type="entry name" value="Peptidase_S1_PA_chymotrypsin"/>
</dbReference>
<dbReference type="PRINTS" id="PR00722">
    <property type="entry name" value="CHYMOTRYPSIN"/>
</dbReference>
<gene>
    <name evidence="5" type="ORF">Dbus_chr3Lg368</name>
</gene>
<evidence type="ECO:0000256" key="2">
    <source>
        <dbReference type="RuleBase" id="RU363034"/>
    </source>
</evidence>
<dbReference type="SMR" id="A0A0M4EFW0"/>
<dbReference type="GO" id="GO:0006508">
    <property type="term" value="P:proteolysis"/>
    <property type="evidence" value="ECO:0007669"/>
    <property type="project" value="UniProtKB-KW"/>
</dbReference>
<keyword evidence="3" id="KW-0732">Signal</keyword>
<feature type="non-terminal residue" evidence="5">
    <location>
        <position position="321"/>
    </location>
</feature>
<dbReference type="InterPro" id="IPR033116">
    <property type="entry name" value="TRYPSIN_SER"/>
</dbReference>
<dbReference type="OrthoDB" id="5565075at2759"/>
<keyword evidence="2" id="KW-0645">Protease</keyword>
<dbReference type="PROSITE" id="PS50240">
    <property type="entry name" value="TRYPSIN_DOM"/>
    <property type="match status" value="1"/>
</dbReference>
<dbReference type="InterPro" id="IPR009003">
    <property type="entry name" value="Peptidase_S1_PA"/>
</dbReference>
<dbReference type="InterPro" id="IPR018114">
    <property type="entry name" value="TRYPSIN_HIS"/>
</dbReference>
<feature type="signal peptide" evidence="3">
    <location>
        <begin position="1"/>
        <end position="24"/>
    </location>
</feature>
<dbReference type="Gene3D" id="2.40.10.10">
    <property type="entry name" value="Trypsin-like serine proteases"/>
    <property type="match status" value="2"/>
</dbReference>